<dbReference type="GO" id="GO:0003723">
    <property type="term" value="F:RNA binding"/>
    <property type="evidence" value="ECO:0007669"/>
    <property type="project" value="UniProtKB-UniRule"/>
</dbReference>
<dbReference type="GO" id="GO:0004523">
    <property type="term" value="F:RNA-DNA hybrid ribonuclease activity"/>
    <property type="evidence" value="ECO:0007669"/>
    <property type="project" value="UniProtKB-UniRule"/>
</dbReference>
<dbReference type="OrthoDB" id="7462577at2759"/>
<evidence type="ECO:0000256" key="9">
    <source>
        <dbReference type="PROSITE-ProRule" id="PRU01319"/>
    </source>
</evidence>
<dbReference type="InterPro" id="IPR024567">
    <property type="entry name" value="RNase_HII/HIII_dom"/>
</dbReference>
<feature type="binding site" evidence="9">
    <location>
        <position position="54"/>
    </location>
    <ligand>
        <name>a divalent metal cation</name>
        <dbReference type="ChEBI" id="CHEBI:60240"/>
    </ligand>
</feature>
<dbReference type="EMBL" id="VYZN01000044">
    <property type="protein sequence ID" value="KAE9529591.1"/>
    <property type="molecule type" value="Genomic_DNA"/>
</dbReference>
<dbReference type="InterPro" id="IPR001352">
    <property type="entry name" value="RNase_HII/HIII"/>
</dbReference>
<proteinExistence type="inferred from homology"/>
<dbReference type="PANTHER" id="PTHR10954">
    <property type="entry name" value="RIBONUCLEASE H2 SUBUNIT A"/>
    <property type="match status" value="1"/>
</dbReference>
<evidence type="ECO:0000256" key="2">
    <source>
        <dbReference type="ARBA" id="ARBA00001946"/>
    </source>
</evidence>
<evidence type="ECO:0000256" key="8">
    <source>
        <dbReference type="ARBA" id="ARBA00024981"/>
    </source>
</evidence>
<dbReference type="EC" id="3.1.26.4" evidence="10"/>
<feature type="binding site" evidence="9">
    <location>
        <position position="162"/>
    </location>
    <ligand>
        <name>a divalent metal cation</name>
        <dbReference type="ChEBI" id="CHEBI:60240"/>
    </ligand>
</feature>
<dbReference type="GO" id="GO:0032299">
    <property type="term" value="C:ribonuclease H2 complex"/>
    <property type="evidence" value="ECO:0007669"/>
    <property type="project" value="TreeGrafter"/>
</dbReference>
<dbReference type="Proteomes" id="UP000475862">
    <property type="component" value="Unassembled WGS sequence"/>
</dbReference>
<evidence type="ECO:0000256" key="1">
    <source>
        <dbReference type="ARBA" id="ARBA00000077"/>
    </source>
</evidence>
<protein>
    <recommendedName>
        <fullName evidence="10">Ribonuclease</fullName>
        <ecNumber evidence="10">3.1.26.4</ecNumber>
    </recommendedName>
</protein>
<keyword evidence="6 9" id="KW-0255">Endonuclease</keyword>
<comment type="function">
    <text evidence="8">Catalytic subunit of RNase HII, an endonuclease that specifically degrades the RNA of RNA:DNA hybrids. Participates in DNA replication, possibly by mediating the removal of lagging-strand Okazaki fragment RNA primers during DNA replication. Mediates the excision of single ribonucleotides from DNA:RNA duplexes.</text>
</comment>
<accession>A0A6G0TBI5</accession>
<dbReference type="InterPro" id="IPR023160">
    <property type="entry name" value="RNase_HII_hlx-loop-hlx_cap_dom"/>
</dbReference>
<evidence type="ECO:0000259" key="11">
    <source>
        <dbReference type="PROSITE" id="PS51975"/>
    </source>
</evidence>
<gene>
    <name evidence="12" type="ORF">AGLY_011687</name>
</gene>
<evidence type="ECO:0000256" key="6">
    <source>
        <dbReference type="ARBA" id="ARBA00022759"/>
    </source>
</evidence>
<comment type="caution">
    <text evidence="12">The sequence shown here is derived from an EMBL/GenBank/DDBJ whole genome shotgun (WGS) entry which is preliminary data.</text>
</comment>
<evidence type="ECO:0000256" key="10">
    <source>
        <dbReference type="RuleBase" id="RU003515"/>
    </source>
</evidence>
<keyword evidence="4 9" id="KW-0540">Nuclease</keyword>
<dbReference type="AlphaFoldDB" id="A0A6G0TBI5"/>
<feature type="domain" description="RNase H type-2" evidence="11">
    <location>
        <begin position="48"/>
        <end position="272"/>
    </location>
</feature>
<comment type="cofactor">
    <cofactor evidence="2">
        <name>Mg(2+)</name>
        <dbReference type="ChEBI" id="CHEBI:18420"/>
    </cofactor>
</comment>
<dbReference type="GO" id="GO:0043137">
    <property type="term" value="P:DNA replication, removal of RNA primer"/>
    <property type="evidence" value="ECO:0007669"/>
    <property type="project" value="TreeGrafter"/>
</dbReference>
<evidence type="ECO:0000313" key="12">
    <source>
        <dbReference type="EMBL" id="KAE9529591.1"/>
    </source>
</evidence>
<dbReference type="Gene3D" id="1.10.10.460">
    <property type="entry name" value="Ribonuclease hii. Domain 2"/>
    <property type="match status" value="1"/>
</dbReference>
<dbReference type="SUPFAM" id="SSF53098">
    <property type="entry name" value="Ribonuclease H-like"/>
    <property type="match status" value="1"/>
</dbReference>
<reference evidence="12 13" key="1">
    <citation type="submission" date="2019-08" db="EMBL/GenBank/DDBJ databases">
        <title>The genome of the soybean aphid Biotype 1, its phylome, world population structure and adaptation to the North American continent.</title>
        <authorList>
            <person name="Giordano R."/>
            <person name="Donthu R.K."/>
            <person name="Hernandez A.G."/>
            <person name="Wright C.L."/>
            <person name="Zimin A.V."/>
        </authorList>
    </citation>
    <scope>NUCLEOTIDE SEQUENCE [LARGE SCALE GENOMIC DNA]</scope>
    <source>
        <tissue evidence="12">Whole aphids</tissue>
    </source>
</reference>
<dbReference type="FunFam" id="3.30.420.10:FF:000016">
    <property type="entry name" value="Ribonuclease"/>
    <property type="match status" value="1"/>
</dbReference>
<evidence type="ECO:0000313" key="13">
    <source>
        <dbReference type="Proteomes" id="UP000475862"/>
    </source>
</evidence>
<dbReference type="GO" id="GO:0046872">
    <property type="term" value="F:metal ion binding"/>
    <property type="evidence" value="ECO:0007669"/>
    <property type="project" value="UniProtKB-KW"/>
</dbReference>
<keyword evidence="7 9" id="KW-0378">Hydrolase</keyword>
<dbReference type="Pfam" id="PF01351">
    <property type="entry name" value="RNase_HII"/>
    <property type="match status" value="1"/>
</dbReference>
<keyword evidence="5 9" id="KW-0479">Metal-binding</keyword>
<evidence type="ECO:0000256" key="4">
    <source>
        <dbReference type="ARBA" id="ARBA00022722"/>
    </source>
</evidence>
<name>A0A6G0TBI5_APHGL</name>
<dbReference type="PANTHER" id="PTHR10954:SF7">
    <property type="entry name" value="RIBONUCLEASE H2 SUBUNIT A"/>
    <property type="match status" value="1"/>
</dbReference>
<comment type="similarity">
    <text evidence="3">Belongs to the RNase HII family. Eukaryotic subfamily.</text>
</comment>
<evidence type="ECO:0000256" key="5">
    <source>
        <dbReference type="ARBA" id="ARBA00022723"/>
    </source>
</evidence>
<keyword evidence="13" id="KW-1185">Reference proteome</keyword>
<organism evidence="12 13">
    <name type="scientific">Aphis glycines</name>
    <name type="common">Soybean aphid</name>
    <dbReference type="NCBI Taxonomy" id="307491"/>
    <lineage>
        <taxon>Eukaryota</taxon>
        <taxon>Metazoa</taxon>
        <taxon>Ecdysozoa</taxon>
        <taxon>Arthropoda</taxon>
        <taxon>Hexapoda</taxon>
        <taxon>Insecta</taxon>
        <taxon>Pterygota</taxon>
        <taxon>Neoptera</taxon>
        <taxon>Paraneoptera</taxon>
        <taxon>Hemiptera</taxon>
        <taxon>Sternorrhyncha</taxon>
        <taxon>Aphidomorpha</taxon>
        <taxon>Aphidoidea</taxon>
        <taxon>Aphididae</taxon>
        <taxon>Aphidini</taxon>
        <taxon>Aphis</taxon>
        <taxon>Aphis</taxon>
    </lineage>
</organism>
<dbReference type="CDD" id="cd07181">
    <property type="entry name" value="RNase_HII_eukaryota_like"/>
    <property type="match status" value="1"/>
</dbReference>
<dbReference type="InterPro" id="IPR012337">
    <property type="entry name" value="RNaseH-like_sf"/>
</dbReference>
<dbReference type="FunFam" id="1.10.10.460:FF:000001">
    <property type="entry name" value="Ribonuclease"/>
    <property type="match status" value="1"/>
</dbReference>
<comment type="function">
    <text evidence="10">Endonuclease that specifically degrades the RNA of RNA-DNA hybrids.</text>
</comment>
<dbReference type="InterPro" id="IPR004649">
    <property type="entry name" value="RNase_H2_suA"/>
</dbReference>
<dbReference type="NCBIfam" id="TIGR00729">
    <property type="entry name" value="ribonuclease HII"/>
    <property type="match status" value="1"/>
</dbReference>
<evidence type="ECO:0000256" key="7">
    <source>
        <dbReference type="ARBA" id="ARBA00022801"/>
    </source>
</evidence>
<feature type="binding site" evidence="9">
    <location>
        <position position="55"/>
    </location>
    <ligand>
        <name>a divalent metal cation</name>
        <dbReference type="ChEBI" id="CHEBI:60240"/>
    </ligand>
</feature>
<evidence type="ECO:0000256" key="3">
    <source>
        <dbReference type="ARBA" id="ARBA00007058"/>
    </source>
</evidence>
<comment type="cofactor">
    <cofactor evidence="9">
        <name>Mn(2+)</name>
        <dbReference type="ChEBI" id="CHEBI:29035"/>
    </cofactor>
    <cofactor evidence="9">
        <name>Mg(2+)</name>
        <dbReference type="ChEBI" id="CHEBI:18420"/>
    </cofactor>
    <text evidence="9">Manganese or magnesium. Binds 1 divalent metal ion per monomer in the absence of substrate. May bind a second metal ion after substrate binding.</text>
</comment>
<comment type="catalytic activity">
    <reaction evidence="1 9 10">
        <text>Endonucleolytic cleavage to 5'-phosphomonoester.</text>
        <dbReference type="EC" id="3.1.26.4"/>
    </reaction>
</comment>
<dbReference type="PROSITE" id="PS51975">
    <property type="entry name" value="RNASE_H_2"/>
    <property type="match status" value="1"/>
</dbReference>
<sequence>MVQSPGVITHNYIVCHNICDVKSAISYENNSFDVRIESKLPETTKTEKCILGIDEAGRGPVLGPMVYGTSYCSVDNQAILKSLGCADSKVLSELARDEIFDGITKQSEILGWAVHIISPTTISNCSFRRQKCSLNEISHNAAIGLIQRVLDRGVNICEVFVDTVGPPDKYQEKLLSIFPQLKITVSKKADSLFPIVSAASICAKVTRDAALKNWKFIERPGEDNDSNWGSGYPNDPVTKEYLKKNIDPVFGFPSIVRFSWSTAELILKNNAAQIDWSDEENDEDKKSLSITSFFGQNSKQVHQKTPFFDDRGLIVTTKF</sequence>
<dbReference type="GO" id="GO:0006298">
    <property type="term" value="P:mismatch repair"/>
    <property type="evidence" value="ECO:0007669"/>
    <property type="project" value="TreeGrafter"/>
</dbReference>
<dbReference type="InterPro" id="IPR036397">
    <property type="entry name" value="RNaseH_sf"/>
</dbReference>
<dbReference type="Gene3D" id="3.30.420.10">
    <property type="entry name" value="Ribonuclease H-like superfamily/Ribonuclease H"/>
    <property type="match status" value="1"/>
</dbReference>